<comment type="caution">
    <text evidence="2">The sequence shown here is derived from an EMBL/GenBank/DDBJ whole genome shotgun (WGS) entry which is preliminary data.</text>
</comment>
<feature type="domain" description="BTB" evidence="1">
    <location>
        <begin position="19"/>
        <end position="99"/>
    </location>
</feature>
<dbReference type="Gene3D" id="3.30.710.10">
    <property type="entry name" value="Potassium Channel Kv1.1, Chain A"/>
    <property type="match status" value="1"/>
</dbReference>
<dbReference type="SUPFAM" id="SSF54695">
    <property type="entry name" value="POZ domain"/>
    <property type="match status" value="1"/>
</dbReference>
<evidence type="ECO:0000313" key="3">
    <source>
        <dbReference type="Proteomes" id="UP001140511"/>
    </source>
</evidence>
<evidence type="ECO:0000313" key="2">
    <source>
        <dbReference type="EMBL" id="KAJ4858224.1"/>
    </source>
</evidence>
<keyword evidence="3" id="KW-1185">Reference proteome</keyword>
<name>A0A9W9B936_9HYPO</name>
<accession>A0A9W9B936</accession>
<dbReference type="Proteomes" id="UP001140511">
    <property type="component" value="Unassembled WGS sequence"/>
</dbReference>
<dbReference type="InterPro" id="IPR011333">
    <property type="entry name" value="SKP1/BTB/POZ_sf"/>
</dbReference>
<sequence length="321" mass="35841">MEDPNDTQTNTIVEIAPDGDLILIVGPEEAKLHVNSMMLRAVSKPFSAMFKSDWKEGHDLLDCDRPVDRPAEIPLPEDNAAAMKIICSIIHHQNKEVPRSLAAGDVLAVAVTADKYDCVEALRFASDGWLRPSGDEAGNLILLTAAAYLFQNAQAFKEITKALILDYKDPYLTLSCREVESAMPWKVFCLLEEQRGSARLRVADILMAGVNDWTGHCVHNCGWTSKYAYAYIKLLEEERLWPAHLPGISISEALQSAERMPDPIPEESSTACTYGYKHTAPAYRRNRTESLDDFNESIGLCLHCVRSGRMKSKCSKRSHRS</sequence>
<dbReference type="PROSITE" id="PS50097">
    <property type="entry name" value="BTB"/>
    <property type="match status" value="1"/>
</dbReference>
<organism evidence="2 3">
    <name type="scientific">Trichoderma breve</name>
    <dbReference type="NCBI Taxonomy" id="2034170"/>
    <lineage>
        <taxon>Eukaryota</taxon>
        <taxon>Fungi</taxon>
        <taxon>Dikarya</taxon>
        <taxon>Ascomycota</taxon>
        <taxon>Pezizomycotina</taxon>
        <taxon>Sordariomycetes</taxon>
        <taxon>Hypocreomycetidae</taxon>
        <taxon>Hypocreales</taxon>
        <taxon>Hypocreaceae</taxon>
        <taxon>Trichoderma</taxon>
    </lineage>
</organism>
<dbReference type="RefSeq" id="XP_056027280.1">
    <property type="nucleotide sequence ID" value="XM_056173701.1"/>
</dbReference>
<dbReference type="InterPro" id="IPR000210">
    <property type="entry name" value="BTB/POZ_dom"/>
</dbReference>
<dbReference type="AlphaFoldDB" id="A0A9W9B936"/>
<evidence type="ECO:0000259" key="1">
    <source>
        <dbReference type="PROSITE" id="PS50097"/>
    </source>
</evidence>
<gene>
    <name evidence="2" type="ORF">T069G_06491</name>
</gene>
<proteinExistence type="predicted"/>
<dbReference type="EMBL" id="JAOPEN010000004">
    <property type="protein sequence ID" value="KAJ4858224.1"/>
    <property type="molecule type" value="Genomic_DNA"/>
</dbReference>
<reference evidence="2" key="1">
    <citation type="submission" date="2022-09" db="EMBL/GenBank/DDBJ databases">
        <title>Chromosome-level assembly of Trichoderma breve T069, a fungus used in development of biopesticide product.</title>
        <authorList>
            <person name="Lin R."/>
            <person name="Liu T."/>
        </authorList>
    </citation>
    <scope>NUCLEOTIDE SEQUENCE</scope>
    <source>
        <strain evidence="2">T069</strain>
    </source>
</reference>
<dbReference type="GeneID" id="80868389"/>
<protein>
    <recommendedName>
        <fullName evidence="1">BTB domain-containing protein</fullName>
    </recommendedName>
</protein>